<comment type="caution">
    <text evidence="2">The sequence shown here is derived from an EMBL/GenBank/DDBJ whole genome shotgun (WGS) entry which is preliminary data.</text>
</comment>
<name>A0ABT2ZE00_9RHOB</name>
<evidence type="ECO:0000313" key="3">
    <source>
        <dbReference type="Proteomes" id="UP001652542"/>
    </source>
</evidence>
<protein>
    <submittedName>
        <fullName evidence="2">Uncharacterized protein</fullName>
    </submittedName>
</protein>
<proteinExistence type="predicted"/>
<organism evidence="2 3">
    <name type="scientific">Albidovulum marisflavi</name>
    <dbReference type="NCBI Taxonomy" id="2984159"/>
    <lineage>
        <taxon>Bacteria</taxon>
        <taxon>Pseudomonadati</taxon>
        <taxon>Pseudomonadota</taxon>
        <taxon>Alphaproteobacteria</taxon>
        <taxon>Rhodobacterales</taxon>
        <taxon>Paracoccaceae</taxon>
        <taxon>Albidovulum</taxon>
    </lineage>
</organism>
<keyword evidence="3" id="KW-1185">Reference proteome</keyword>
<keyword evidence="1" id="KW-0732">Signal</keyword>
<reference evidence="2 3" key="1">
    <citation type="submission" date="2022-10" db="EMBL/GenBank/DDBJ databases">
        <title>Defluviimonas sp. nov., isolated from ocean surface water.</title>
        <authorList>
            <person name="He W."/>
            <person name="Wang L."/>
            <person name="Zhang D.-F."/>
        </authorList>
    </citation>
    <scope>NUCLEOTIDE SEQUENCE [LARGE SCALE GENOMIC DNA]</scope>
    <source>
        <strain evidence="2 3">WL0002</strain>
    </source>
</reference>
<sequence>MARMNRLSLVLPIAALSIVLAGAPVLADTPEVIAAKANRLDHAWSISVTLSHPDTGWDHYANAWQVLAPDDSVLGTRTLTHPHVEEQPFTRSIDHVVIPEGFDHVLIRVRCNLDGWSPRLIWLELPR</sequence>
<dbReference type="EMBL" id="JAOWKY010000003">
    <property type="protein sequence ID" value="MCV2869370.1"/>
    <property type="molecule type" value="Genomic_DNA"/>
</dbReference>
<evidence type="ECO:0000256" key="1">
    <source>
        <dbReference type="SAM" id="SignalP"/>
    </source>
</evidence>
<evidence type="ECO:0000313" key="2">
    <source>
        <dbReference type="EMBL" id="MCV2869370.1"/>
    </source>
</evidence>
<dbReference type="Proteomes" id="UP001652542">
    <property type="component" value="Unassembled WGS sequence"/>
</dbReference>
<accession>A0ABT2ZE00</accession>
<gene>
    <name evidence="2" type="ORF">OEW28_12115</name>
</gene>
<feature type="chain" id="PRO_5046233227" evidence="1">
    <location>
        <begin position="28"/>
        <end position="127"/>
    </location>
</feature>
<feature type="signal peptide" evidence="1">
    <location>
        <begin position="1"/>
        <end position="27"/>
    </location>
</feature>